<keyword evidence="1" id="KW-1133">Transmembrane helix</keyword>
<feature type="transmembrane region" description="Helical" evidence="1">
    <location>
        <begin position="32"/>
        <end position="53"/>
    </location>
</feature>
<feature type="domain" description="YdbS-like PH" evidence="2">
    <location>
        <begin position="132"/>
        <end position="206"/>
    </location>
</feature>
<keyword evidence="1" id="KW-0812">Transmembrane</keyword>
<dbReference type="EMBL" id="LOPV01000063">
    <property type="protein sequence ID" value="KTG30331.1"/>
    <property type="molecule type" value="Genomic_DNA"/>
</dbReference>
<dbReference type="Pfam" id="PF03703">
    <property type="entry name" value="bPH_2"/>
    <property type="match status" value="1"/>
</dbReference>
<gene>
    <name evidence="3" type="ORF">AUR66_08355</name>
</gene>
<feature type="transmembrane region" description="Helical" evidence="1">
    <location>
        <begin position="82"/>
        <end position="99"/>
    </location>
</feature>
<evidence type="ECO:0000313" key="3">
    <source>
        <dbReference type="EMBL" id="KTG30331.1"/>
    </source>
</evidence>
<dbReference type="AlphaFoldDB" id="A0A0W1SVE2"/>
<sequence>MARGKPGIWSSLLGIPFIAAGAWLYFGQLEYPPVVGLPFVSFGAFIIAIGVYVHVVSPSKPRMGDGEDIIASRHPTQRVARVKIVLGMPLLAATVYLLYFTRVPYVYPTVALVLGLYLFSVGLRTYWTNSLTTYFVTSNRIIKEYRLLSLSRQEIPREKIRAVKESKSVTETLVGLGNVHVASGSGRSLEIGMQNMEKSEAFADEIRDLVSTANSS</sequence>
<organism evidence="3 4">
    <name type="scientific">Haloferax profundi</name>
    <dbReference type="NCBI Taxonomy" id="1544718"/>
    <lineage>
        <taxon>Archaea</taxon>
        <taxon>Methanobacteriati</taxon>
        <taxon>Methanobacteriota</taxon>
        <taxon>Stenosarchaea group</taxon>
        <taxon>Halobacteria</taxon>
        <taxon>Halobacteriales</taxon>
        <taxon>Haloferacaceae</taxon>
        <taxon>Haloferax</taxon>
    </lineage>
</organism>
<dbReference type="RefSeq" id="WP_058571095.1">
    <property type="nucleotide sequence ID" value="NZ_LOPV01000063.1"/>
</dbReference>
<dbReference type="Proteomes" id="UP000053157">
    <property type="component" value="Unassembled WGS sequence"/>
</dbReference>
<name>A0A0W1SVE2_9EURY</name>
<dbReference type="InterPro" id="IPR005182">
    <property type="entry name" value="YdbS-like_PH"/>
</dbReference>
<dbReference type="OrthoDB" id="270420at2157"/>
<evidence type="ECO:0000259" key="2">
    <source>
        <dbReference type="Pfam" id="PF03703"/>
    </source>
</evidence>
<proteinExistence type="predicted"/>
<feature type="transmembrane region" description="Helical" evidence="1">
    <location>
        <begin position="105"/>
        <end position="123"/>
    </location>
</feature>
<keyword evidence="1" id="KW-0472">Membrane</keyword>
<protein>
    <recommendedName>
        <fullName evidence="2">YdbS-like PH domain-containing protein</fullName>
    </recommendedName>
</protein>
<comment type="caution">
    <text evidence="3">The sequence shown here is derived from an EMBL/GenBank/DDBJ whole genome shotgun (WGS) entry which is preliminary data.</text>
</comment>
<keyword evidence="4" id="KW-1185">Reference proteome</keyword>
<reference evidence="3 4" key="1">
    <citation type="submission" date="2015-12" db="EMBL/GenBank/DDBJ databases">
        <title>Haloferax profundi sp. nov. isolated from the Discovery deep brine-seawater interface in the Red Sea.</title>
        <authorList>
            <person name="Zhang G."/>
            <person name="Stingl U."/>
            <person name="Rashid M."/>
        </authorList>
    </citation>
    <scope>NUCLEOTIDE SEQUENCE [LARGE SCALE GENOMIC DNA]</scope>
    <source>
        <strain evidence="3 4">SB29</strain>
    </source>
</reference>
<feature type="transmembrane region" description="Helical" evidence="1">
    <location>
        <begin position="7"/>
        <end position="26"/>
    </location>
</feature>
<accession>A0A0W1SVE2</accession>
<evidence type="ECO:0000313" key="4">
    <source>
        <dbReference type="Proteomes" id="UP000053157"/>
    </source>
</evidence>
<evidence type="ECO:0000256" key="1">
    <source>
        <dbReference type="SAM" id="Phobius"/>
    </source>
</evidence>